<evidence type="ECO:0000259" key="8">
    <source>
        <dbReference type="SMART" id="SM00631"/>
    </source>
</evidence>
<reference evidence="9" key="2">
    <citation type="submission" date="2020-09" db="EMBL/GenBank/DDBJ databases">
        <authorList>
            <person name="Sun Q."/>
            <person name="Zhou Y."/>
        </authorList>
    </citation>
    <scope>NUCLEOTIDE SEQUENCE</scope>
    <source>
        <strain evidence="9">CGMCC 1.12506</strain>
    </source>
</reference>
<dbReference type="Pfam" id="PF00246">
    <property type="entry name" value="Peptidase_M14"/>
    <property type="match status" value="1"/>
</dbReference>
<evidence type="ECO:0000313" key="10">
    <source>
        <dbReference type="Proteomes" id="UP000625735"/>
    </source>
</evidence>
<keyword evidence="7" id="KW-0732">Signal</keyword>
<dbReference type="PANTHER" id="PTHR11705:SF143">
    <property type="entry name" value="SLL0236 PROTEIN"/>
    <property type="match status" value="1"/>
</dbReference>
<sequence>MNRILSILLLLVCTSVFSQLQSPTDYLPNYGKQVTFYHQVEDYFTHLTKNSDWIKHQKYGQTTQERNLNAYFISTPENLKNLETIRKNHLNEIGLFPSKSSGYKEVNVIWLSFNVHGNEIGAIESSLAIAFELINPNNATTKKWLEDTVVILDPCLNPDGFSRYANWLRDISGKKTHPGLTDREHMEPWPGGRQNHYVYDLNRDWAWQTQLETQLRMNLYHEWMPMVHVDVHEMGFNEPYFFPPAAEPFHEQITPFQRDFHKKIGELTSKKFDKEGWMYYSGERFDLFYPSYGDTYPSFNGAIGMTYEQGGIGAGRAVSLKNGDILTIQDRIDHHKTAILAAVELSYVLKETLRKEFRNYFKDSRSKPKGKYQTYVIKNNSKNYELLTLLNRNRIESTFADETRKVSGYHYQSNKEKAFTIEPNDIIVSVNQPRAVLTQVLFEPHHKLSDSLSYDITAWALPLAYGVESYALKTPLSLKTKSKIDIKSKEPKTSVYAFYVPWNDRISARVLSQLHQNKIKVRYAKKDILFGNQKIERGGLIITKGDNSKVENFDSVVAKLIQEKSDYALLESGFGEKGGDLGGENYPLLNAPKVLVLGGTGVSNIDFGQVWFYMDQVVEYPLSIVEVANFNRINLADYTTLIMPDGWYNLTDTQKKRIDDFVDRGGKVIAIDGALNFFEDREGYGLTAFATEDEKTAAQKAKEEEQLKNRYLDFEGYERRSISSFIPGAIIENILDKTHPLAFGLGDNYFSLKTSYRNFKLLKNAQNVIYVPKNYLSFGFIGNKLKKSIEDSVTFAIDYKGSGKVIYMIDNPLFRGFWENGNLLFSNALFLVD</sequence>
<dbReference type="GO" id="GO:0006508">
    <property type="term" value="P:proteolysis"/>
    <property type="evidence" value="ECO:0007669"/>
    <property type="project" value="UniProtKB-KW"/>
</dbReference>
<keyword evidence="10" id="KW-1185">Reference proteome</keyword>
<evidence type="ECO:0000256" key="4">
    <source>
        <dbReference type="ARBA" id="ARBA00022801"/>
    </source>
</evidence>
<reference evidence="9" key="1">
    <citation type="journal article" date="2014" name="Int. J. Syst. Evol. Microbiol.">
        <title>Complete genome sequence of Corynebacterium casei LMG S-19264T (=DSM 44701T), isolated from a smear-ripened cheese.</title>
        <authorList>
            <consortium name="US DOE Joint Genome Institute (JGI-PGF)"/>
            <person name="Walter F."/>
            <person name="Albersmeier A."/>
            <person name="Kalinowski J."/>
            <person name="Ruckert C."/>
        </authorList>
    </citation>
    <scope>NUCLEOTIDE SEQUENCE</scope>
    <source>
        <strain evidence="9">CGMCC 1.12506</strain>
    </source>
</reference>
<feature type="signal peptide" evidence="7">
    <location>
        <begin position="1"/>
        <end position="18"/>
    </location>
</feature>
<keyword evidence="3" id="KW-0645">Protease</keyword>
<dbReference type="GO" id="GO:0005615">
    <property type="term" value="C:extracellular space"/>
    <property type="evidence" value="ECO:0007669"/>
    <property type="project" value="TreeGrafter"/>
</dbReference>
<dbReference type="SMART" id="SM00631">
    <property type="entry name" value="Zn_pept"/>
    <property type="match status" value="1"/>
</dbReference>
<comment type="caution">
    <text evidence="9">The sequence shown here is derived from an EMBL/GenBank/DDBJ whole genome shotgun (WGS) entry which is preliminary data.</text>
</comment>
<dbReference type="InterPro" id="IPR029062">
    <property type="entry name" value="Class_I_gatase-like"/>
</dbReference>
<evidence type="ECO:0000313" key="9">
    <source>
        <dbReference type="EMBL" id="GGD16538.1"/>
    </source>
</evidence>
<organism evidence="9 10">
    <name type="scientific">Flavobacterium orientale</name>
    <dbReference type="NCBI Taxonomy" id="1756020"/>
    <lineage>
        <taxon>Bacteria</taxon>
        <taxon>Pseudomonadati</taxon>
        <taxon>Bacteroidota</taxon>
        <taxon>Flavobacteriia</taxon>
        <taxon>Flavobacteriales</taxon>
        <taxon>Flavobacteriaceae</taxon>
        <taxon>Flavobacterium</taxon>
    </lineage>
</organism>
<dbReference type="AlphaFoldDB" id="A0A916XW74"/>
<dbReference type="SUPFAM" id="SSF53187">
    <property type="entry name" value="Zn-dependent exopeptidases"/>
    <property type="match status" value="1"/>
</dbReference>
<dbReference type="GO" id="GO:0008270">
    <property type="term" value="F:zinc ion binding"/>
    <property type="evidence" value="ECO:0007669"/>
    <property type="project" value="InterPro"/>
</dbReference>
<dbReference type="Gene3D" id="3.40.630.10">
    <property type="entry name" value="Zn peptidases"/>
    <property type="match status" value="1"/>
</dbReference>
<dbReference type="EMBL" id="BMFG01000001">
    <property type="protein sequence ID" value="GGD16538.1"/>
    <property type="molecule type" value="Genomic_DNA"/>
</dbReference>
<accession>A0A916XW74</accession>
<dbReference type="RefSeq" id="WP_188360859.1">
    <property type="nucleotide sequence ID" value="NZ_BMFG01000001.1"/>
</dbReference>
<dbReference type="Gene3D" id="3.40.50.880">
    <property type="match status" value="1"/>
</dbReference>
<feature type="domain" description="Peptidase M14" evidence="8">
    <location>
        <begin position="27"/>
        <end position="306"/>
    </location>
</feature>
<dbReference type="Proteomes" id="UP000625735">
    <property type="component" value="Unassembled WGS sequence"/>
</dbReference>
<dbReference type="GO" id="GO:0004181">
    <property type="term" value="F:metallocarboxypeptidase activity"/>
    <property type="evidence" value="ECO:0007669"/>
    <property type="project" value="InterPro"/>
</dbReference>
<evidence type="ECO:0000256" key="1">
    <source>
        <dbReference type="ARBA" id="ARBA00001947"/>
    </source>
</evidence>
<gene>
    <name evidence="9" type="ORF">GCM10011343_04300</name>
</gene>
<name>A0A916XW74_9FLAO</name>
<keyword evidence="6" id="KW-0482">Metalloprotease</keyword>
<evidence type="ECO:0000256" key="6">
    <source>
        <dbReference type="ARBA" id="ARBA00023049"/>
    </source>
</evidence>
<protein>
    <submittedName>
        <fullName evidence="9">Peptidase M14</fullName>
    </submittedName>
</protein>
<keyword evidence="4" id="KW-0378">Hydrolase</keyword>
<evidence type="ECO:0000256" key="5">
    <source>
        <dbReference type="ARBA" id="ARBA00022833"/>
    </source>
</evidence>
<comment type="similarity">
    <text evidence="2">Belongs to the peptidase M14 family.</text>
</comment>
<proteinExistence type="inferred from homology"/>
<evidence type="ECO:0000256" key="3">
    <source>
        <dbReference type="ARBA" id="ARBA00022670"/>
    </source>
</evidence>
<evidence type="ECO:0000256" key="2">
    <source>
        <dbReference type="ARBA" id="ARBA00005988"/>
    </source>
</evidence>
<comment type="cofactor">
    <cofactor evidence="1">
        <name>Zn(2+)</name>
        <dbReference type="ChEBI" id="CHEBI:29105"/>
    </cofactor>
</comment>
<feature type="chain" id="PRO_5036964372" evidence="7">
    <location>
        <begin position="19"/>
        <end position="833"/>
    </location>
</feature>
<evidence type="ECO:0000256" key="7">
    <source>
        <dbReference type="SAM" id="SignalP"/>
    </source>
</evidence>
<dbReference type="SUPFAM" id="SSF52317">
    <property type="entry name" value="Class I glutamine amidotransferase-like"/>
    <property type="match status" value="1"/>
</dbReference>
<keyword evidence="5" id="KW-0862">Zinc</keyword>
<dbReference type="CDD" id="cd03143">
    <property type="entry name" value="A4_beta-galactosidase_middle_domain"/>
    <property type="match status" value="1"/>
</dbReference>
<dbReference type="InterPro" id="IPR000834">
    <property type="entry name" value="Peptidase_M14"/>
</dbReference>
<dbReference type="PANTHER" id="PTHR11705">
    <property type="entry name" value="PROTEASE FAMILY M14 CARBOXYPEPTIDASE A,B"/>
    <property type="match status" value="1"/>
</dbReference>